<accession>E6Q5T3</accession>
<dbReference type="Pfam" id="PF00483">
    <property type="entry name" value="NTP_transferase"/>
    <property type="match status" value="1"/>
</dbReference>
<reference evidence="2" key="1">
    <citation type="submission" date="2009-10" db="EMBL/GenBank/DDBJ databases">
        <title>Diversity of trophic interactions inside an arsenic-rich microbial ecosystem.</title>
        <authorList>
            <person name="Bertin P.N."/>
            <person name="Heinrich-Salmeron A."/>
            <person name="Pelletier E."/>
            <person name="Goulhen-Chollet F."/>
            <person name="Arsene-Ploetze F."/>
            <person name="Gallien S."/>
            <person name="Calteau A."/>
            <person name="Vallenet D."/>
            <person name="Casiot C."/>
            <person name="Chane-Woon-Ming B."/>
            <person name="Giloteaux L."/>
            <person name="Barakat M."/>
            <person name="Bonnefoy V."/>
            <person name="Bruneel O."/>
            <person name="Chandler M."/>
            <person name="Cleiss J."/>
            <person name="Duran R."/>
            <person name="Elbaz-Poulichet F."/>
            <person name="Fonknechten N."/>
            <person name="Lauga B."/>
            <person name="Mornico D."/>
            <person name="Ortet P."/>
            <person name="Schaeffer C."/>
            <person name="Siguier P."/>
            <person name="Alexander Thil Smith A."/>
            <person name="Van Dorsselaer A."/>
            <person name="Weissenbach J."/>
            <person name="Medigue C."/>
            <person name="Le Paslier D."/>
        </authorList>
    </citation>
    <scope>NUCLEOTIDE SEQUENCE</scope>
</reference>
<organism evidence="2">
    <name type="scientific">mine drainage metagenome</name>
    <dbReference type="NCBI Taxonomy" id="410659"/>
    <lineage>
        <taxon>unclassified sequences</taxon>
        <taxon>metagenomes</taxon>
        <taxon>ecological metagenomes</taxon>
    </lineage>
</organism>
<dbReference type="Gene3D" id="3.90.550.10">
    <property type="entry name" value="Spore Coat Polysaccharide Biosynthesis Protein SpsA, Chain A"/>
    <property type="match status" value="1"/>
</dbReference>
<dbReference type="InterPro" id="IPR005835">
    <property type="entry name" value="NTP_transferase_dom"/>
</dbReference>
<evidence type="ECO:0000259" key="1">
    <source>
        <dbReference type="Pfam" id="PF00483"/>
    </source>
</evidence>
<protein>
    <submittedName>
        <fullName evidence="2">Nucleotidyl transferase</fullName>
    </submittedName>
</protein>
<dbReference type="CDD" id="cd04181">
    <property type="entry name" value="NTP_transferase"/>
    <property type="match status" value="1"/>
</dbReference>
<dbReference type="PANTHER" id="PTHR22572">
    <property type="entry name" value="SUGAR-1-PHOSPHATE GUANYL TRANSFERASE"/>
    <property type="match status" value="1"/>
</dbReference>
<dbReference type="InterPro" id="IPR050486">
    <property type="entry name" value="Mannose-1P_guanyltransferase"/>
</dbReference>
<keyword evidence="2" id="KW-0808">Transferase</keyword>
<dbReference type="InterPro" id="IPR029044">
    <property type="entry name" value="Nucleotide-diphossugar_trans"/>
</dbReference>
<proteinExistence type="predicted"/>
<name>E6Q5T3_9ZZZZ</name>
<evidence type="ECO:0000313" key="2">
    <source>
        <dbReference type="EMBL" id="CBI02554.1"/>
    </source>
</evidence>
<dbReference type="EMBL" id="CABO01000039">
    <property type="protein sequence ID" value="CBI02554.1"/>
    <property type="molecule type" value="Genomic_DNA"/>
</dbReference>
<gene>
    <name evidence="2" type="ORF">CARN4_2402</name>
</gene>
<sequence length="212" mass="24105">MIEIGGKPILQHNVELLVSAGIRDIVINLHYLPGSITSHFGDGRSFGANIEYEFEPELLGTAGTARNVSAKFEREPFVVVYGDNLSTIDLKKMVEFHHHNRAEATIALFERPDATGSGIVSFSEDGRITRFKEKPLEREIFSNWVNAGYYVLEPSVIDAIPEYYPSDFGRDVFPRMLRDGARLYGYPMKERLWWIDSPADYERAKDVFPDAQ</sequence>
<comment type="caution">
    <text evidence="2">The sequence shown here is derived from an EMBL/GenBank/DDBJ whole genome shotgun (WGS) entry which is preliminary data.</text>
</comment>
<dbReference type="AlphaFoldDB" id="E6Q5T3"/>
<feature type="domain" description="Nucleotidyl transferase" evidence="1">
    <location>
        <begin position="2"/>
        <end position="193"/>
    </location>
</feature>
<dbReference type="SUPFAM" id="SSF53448">
    <property type="entry name" value="Nucleotide-diphospho-sugar transferases"/>
    <property type="match status" value="1"/>
</dbReference>
<dbReference type="GO" id="GO:0016740">
    <property type="term" value="F:transferase activity"/>
    <property type="evidence" value="ECO:0007669"/>
    <property type="project" value="UniProtKB-KW"/>
</dbReference>